<keyword evidence="10 12" id="KW-0413">Isomerase</keyword>
<accession>C4NFH2</accession>
<dbReference type="InterPro" id="IPR018052">
    <property type="entry name" value="Ald1_epimerase_CS"/>
</dbReference>
<evidence type="ECO:0000256" key="6">
    <source>
        <dbReference type="ARBA" id="ARBA00013185"/>
    </source>
</evidence>
<keyword evidence="8" id="KW-0963">Cytoplasm</keyword>
<dbReference type="GO" id="GO:0006006">
    <property type="term" value="P:glucose metabolic process"/>
    <property type="evidence" value="ECO:0007669"/>
    <property type="project" value="TreeGrafter"/>
</dbReference>
<dbReference type="Gene3D" id="2.70.98.10">
    <property type="match status" value="1"/>
</dbReference>
<dbReference type="InterPro" id="IPR014718">
    <property type="entry name" value="GH-type_carb-bd"/>
</dbReference>
<evidence type="ECO:0000256" key="1">
    <source>
        <dbReference type="ARBA" id="ARBA00001614"/>
    </source>
</evidence>
<dbReference type="PIRSF" id="PIRSF005096">
    <property type="entry name" value="GALM"/>
    <property type="match status" value="1"/>
</dbReference>
<dbReference type="UniPathway" id="UPA00242"/>
<dbReference type="PROSITE" id="PS00545">
    <property type="entry name" value="ALDOSE_1_EPIMERASE"/>
    <property type="match status" value="1"/>
</dbReference>
<name>C4NFH2_ACTGA</name>
<feature type="active site" description="Proton donor" evidence="13">
    <location>
        <position position="220"/>
    </location>
</feature>
<dbReference type="GO" id="GO:0030246">
    <property type="term" value="F:carbohydrate binding"/>
    <property type="evidence" value="ECO:0007669"/>
    <property type="project" value="InterPro"/>
</dbReference>
<evidence type="ECO:0000256" key="8">
    <source>
        <dbReference type="ARBA" id="ARBA00022490"/>
    </source>
</evidence>
<dbReference type="GO" id="GO:0004034">
    <property type="term" value="F:aldose 1-epimerase activity"/>
    <property type="evidence" value="ECO:0007669"/>
    <property type="project" value="UniProtKB-EC"/>
</dbReference>
<dbReference type="InterPro" id="IPR008183">
    <property type="entry name" value="Aldose_1/G6P_1-epimerase"/>
</dbReference>
<comment type="subunit">
    <text evidence="5">Monomer.</text>
</comment>
<organism evidence="16">
    <name type="scientific">Actinoplanes garbadinensis</name>
    <dbReference type="NCBI Taxonomy" id="69485"/>
    <lineage>
        <taxon>Bacteria</taxon>
        <taxon>Bacillati</taxon>
        <taxon>Actinomycetota</taxon>
        <taxon>Actinomycetes</taxon>
        <taxon>Micromonosporales</taxon>
        <taxon>Micromonosporaceae</taxon>
        <taxon>Actinoplanes</taxon>
    </lineage>
</organism>
<dbReference type="Pfam" id="PF01263">
    <property type="entry name" value="Aldose_epim"/>
    <property type="match status" value="1"/>
</dbReference>
<proteinExistence type="inferred from homology"/>
<dbReference type="GO" id="GO:0033499">
    <property type="term" value="P:galactose catabolic process via UDP-galactose, Leloir pathway"/>
    <property type="evidence" value="ECO:0007669"/>
    <property type="project" value="TreeGrafter"/>
</dbReference>
<evidence type="ECO:0000256" key="14">
    <source>
        <dbReference type="PIRSR" id="PIRSR005096-2"/>
    </source>
</evidence>
<evidence type="ECO:0000256" key="5">
    <source>
        <dbReference type="ARBA" id="ARBA00011245"/>
    </source>
</evidence>
<keyword evidence="9" id="KW-0597">Phosphoprotein</keyword>
<dbReference type="InterPro" id="IPR015443">
    <property type="entry name" value="Aldose_1-epimerase"/>
</dbReference>
<feature type="binding site" evidence="14">
    <location>
        <position position="292"/>
    </location>
    <ligand>
        <name>beta-D-galactose</name>
        <dbReference type="ChEBI" id="CHEBI:27667"/>
    </ligand>
</feature>
<evidence type="ECO:0000256" key="13">
    <source>
        <dbReference type="PIRSR" id="PIRSR005096-1"/>
    </source>
</evidence>
<protein>
    <recommendedName>
        <fullName evidence="7 12">Aldose 1-epimerase</fullName>
        <ecNumber evidence="6 12">5.1.3.3</ecNumber>
    </recommendedName>
</protein>
<dbReference type="PANTHER" id="PTHR10091">
    <property type="entry name" value="ALDOSE-1-EPIMERASE"/>
    <property type="match status" value="1"/>
</dbReference>
<evidence type="ECO:0000256" key="7">
    <source>
        <dbReference type="ARBA" id="ARBA00014165"/>
    </source>
</evidence>
<feature type="active site" description="Proton acceptor" evidence="13">
    <location>
        <position position="360"/>
    </location>
</feature>
<reference evidence="16" key="1">
    <citation type="journal article" date="2009" name="Mol. Microbiol.">
        <title>Organization of the genes encoding the biosynthesis of actagardine and engineering of a variant generation system.</title>
        <authorList>
            <person name="Boakes S."/>
            <person name="Cortes J."/>
            <person name="Appleyard A.N."/>
            <person name="Rudd B.A.M."/>
            <person name="Dawson M.J."/>
        </authorList>
    </citation>
    <scope>NUCLEOTIDE SEQUENCE</scope>
    <source>
        <strain evidence="16">ATCC 31049</strain>
    </source>
</reference>
<evidence type="ECO:0000256" key="4">
    <source>
        <dbReference type="ARBA" id="ARBA00006206"/>
    </source>
</evidence>
<evidence type="ECO:0000256" key="3">
    <source>
        <dbReference type="ARBA" id="ARBA00005028"/>
    </source>
</evidence>
<evidence type="ECO:0000256" key="10">
    <source>
        <dbReference type="ARBA" id="ARBA00023235"/>
    </source>
</evidence>
<dbReference type="EC" id="5.1.3.3" evidence="6 12"/>
<evidence type="ECO:0000256" key="2">
    <source>
        <dbReference type="ARBA" id="ARBA00004496"/>
    </source>
</evidence>
<keyword evidence="11 12" id="KW-0119">Carbohydrate metabolism</keyword>
<dbReference type="InterPro" id="IPR011013">
    <property type="entry name" value="Gal_mutarotase_sf_dom"/>
</dbReference>
<evidence type="ECO:0000256" key="9">
    <source>
        <dbReference type="ARBA" id="ARBA00022553"/>
    </source>
</evidence>
<dbReference type="EMBL" id="FJ547091">
    <property type="protein sequence ID" value="ACR33044.1"/>
    <property type="molecule type" value="Genomic_DNA"/>
</dbReference>
<evidence type="ECO:0000256" key="11">
    <source>
        <dbReference type="ARBA" id="ARBA00023277"/>
    </source>
</evidence>
<dbReference type="GO" id="GO:0005737">
    <property type="term" value="C:cytoplasm"/>
    <property type="evidence" value="ECO:0007669"/>
    <property type="project" value="UniProtKB-SubCell"/>
</dbReference>
<dbReference type="SUPFAM" id="SSF74650">
    <property type="entry name" value="Galactose mutarotase-like"/>
    <property type="match status" value="1"/>
</dbReference>
<dbReference type="InterPro" id="IPR047215">
    <property type="entry name" value="Galactose_mutarotase-like"/>
</dbReference>
<dbReference type="PANTHER" id="PTHR10091:SF0">
    <property type="entry name" value="GALACTOSE MUTAROTASE"/>
    <property type="match status" value="1"/>
</dbReference>
<dbReference type="NCBIfam" id="NF008277">
    <property type="entry name" value="PRK11055.1"/>
    <property type="match status" value="1"/>
</dbReference>
<comment type="catalytic activity">
    <reaction evidence="1 12">
        <text>alpha-D-glucose = beta-D-glucose</text>
        <dbReference type="Rhea" id="RHEA:10264"/>
        <dbReference type="ChEBI" id="CHEBI:15903"/>
        <dbReference type="ChEBI" id="CHEBI:17925"/>
        <dbReference type="EC" id="5.1.3.3"/>
    </reaction>
</comment>
<dbReference type="FunFam" id="2.70.98.10:FF:000003">
    <property type="entry name" value="Aldose 1-epimerase"/>
    <property type="match status" value="1"/>
</dbReference>
<evidence type="ECO:0000256" key="15">
    <source>
        <dbReference type="PIRSR" id="PIRSR005096-3"/>
    </source>
</evidence>
<feature type="binding site" evidence="15">
    <location>
        <begin position="120"/>
        <end position="121"/>
    </location>
    <ligand>
        <name>beta-D-galactose</name>
        <dbReference type="ChEBI" id="CHEBI:27667"/>
    </ligand>
</feature>
<feature type="binding site" evidence="15">
    <location>
        <begin position="220"/>
        <end position="222"/>
    </location>
    <ligand>
        <name>beta-D-galactose</name>
        <dbReference type="ChEBI" id="CHEBI:27667"/>
    </ligand>
</feature>
<sequence length="396" mass="43743">MTEADHRPTVLRRILRLCAVLLMVLGVGLVGAPTSHAGGKPTISKEAFGSVGGKAVDRYTLTNGRLQVRILTYGGILQTITFPDHRGRRANVTLGFRTLDEYVTTKNPAYFGAIIGRYGNRIADGRFTLDGTTYQLATNNDPNHLHGGVVGFDKRVWDATPIRDGDSVGLRLTYTSPHGEENYPGTLRVTMTYTVTRQMGIRMDYRATTDRPTIVNLTNHAYWNLGGEGTGTIDDHLLKLNANRYTPVDATLIPTGAIDAVAGTPMDFRRPTPIGARNRDPFQQLVYGRGYDHNWVLNREDGQFRRLEFAARAVDPDSGRQLTIYTTEPGIQFYGGNFLDGTLYGTSGRAYRQGDGFALETQHFPDSPNHANFPSTVLRPGQTYNSTTIYQFGTAD</sequence>
<comment type="subcellular location">
    <subcellularLocation>
        <location evidence="2">Cytoplasm</location>
    </subcellularLocation>
</comment>
<comment type="pathway">
    <text evidence="3 12">Carbohydrate metabolism; hexose metabolism.</text>
</comment>
<evidence type="ECO:0000313" key="16">
    <source>
        <dbReference type="EMBL" id="ACR33044.1"/>
    </source>
</evidence>
<dbReference type="CDD" id="cd09019">
    <property type="entry name" value="galactose_mutarotase_like"/>
    <property type="match status" value="1"/>
</dbReference>
<comment type="similarity">
    <text evidence="4 12">Belongs to the aldose epimerase family.</text>
</comment>
<evidence type="ECO:0000256" key="12">
    <source>
        <dbReference type="PIRNR" id="PIRNR005096"/>
    </source>
</evidence>
<dbReference type="AlphaFoldDB" id="C4NFH2"/>